<sequence>MASQTQHLWQSYLIYSVLEVAVELLSQDPTELLLRTSHFDLVLQLERSHQRHVLGAIFFKVLDSCLNNVSMMLQAASVCIYSTYVFLKIL</sequence>
<reference evidence="1" key="2">
    <citation type="submission" date="2020-11" db="EMBL/GenBank/DDBJ databases">
        <authorList>
            <person name="McCartney M.A."/>
            <person name="Auch B."/>
            <person name="Kono T."/>
            <person name="Mallez S."/>
            <person name="Becker A."/>
            <person name="Gohl D.M."/>
            <person name="Silverstein K.A.T."/>
            <person name="Koren S."/>
            <person name="Bechman K.B."/>
            <person name="Herman A."/>
            <person name="Abrahante J.E."/>
            <person name="Garbe J."/>
        </authorList>
    </citation>
    <scope>NUCLEOTIDE SEQUENCE</scope>
    <source>
        <strain evidence="1">Duluth1</strain>
        <tissue evidence="1">Whole animal</tissue>
    </source>
</reference>
<comment type="caution">
    <text evidence="1">The sequence shown here is derived from an EMBL/GenBank/DDBJ whole genome shotgun (WGS) entry which is preliminary data.</text>
</comment>
<keyword evidence="2" id="KW-1185">Reference proteome</keyword>
<dbReference type="Proteomes" id="UP000828390">
    <property type="component" value="Unassembled WGS sequence"/>
</dbReference>
<reference evidence="1" key="1">
    <citation type="journal article" date="2019" name="bioRxiv">
        <title>The Genome of the Zebra Mussel, Dreissena polymorpha: A Resource for Invasive Species Research.</title>
        <authorList>
            <person name="McCartney M.A."/>
            <person name="Auch B."/>
            <person name="Kono T."/>
            <person name="Mallez S."/>
            <person name="Zhang Y."/>
            <person name="Obille A."/>
            <person name="Becker A."/>
            <person name="Abrahante J.E."/>
            <person name="Garbe J."/>
            <person name="Badalamenti J.P."/>
            <person name="Herman A."/>
            <person name="Mangelson H."/>
            <person name="Liachko I."/>
            <person name="Sullivan S."/>
            <person name="Sone E.D."/>
            <person name="Koren S."/>
            <person name="Silverstein K.A.T."/>
            <person name="Beckman K.B."/>
            <person name="Gohl D.M."/>
        </authorList>
    </citation>
    <scope>NUCLEOTIDE SEQUENCE</scope>
    <source>
        <strain evidence="1">Duluth1</strain>
        <tissue evidence="1">Whole animal</tissue>
    </source>
</reference>
<accession>A0A9D4JZ88</accession>
<gene>
    <name evidence="1" type="ORF">DPMN_103511</name>
</gene>
<dbReference type="EMBL" id="JAIWYP010000004">
    <property type="protein sequence ID" value="KAH3830270.1"/>
    <property type="molecule type" value="Genomic_DNA"/>
</dbReference>
<name>A0A9D4JZ88_DREPO</name>
<dbReference type="AlphaFoldDB" id="A0A9D4JZ88"/>
<evidence type="ECO:0000313" key="1">
    <source>
        <dbReference type="EMBL" id="KAH3830270.1"/>
    </source>
</evidence>
<organism evidence="1 2">
    <name type="scientific">Dreissena polymorpha</name>
    <name type="common">Zebra mussel</name>
    <name type="synonym">Mytilus polymorpha</name>
    <dbReference type="NCBI Taxonomy" id="45954"/>
    <lineage>
        <taxon>Eukaryota</taxon>
        <taxon>Metazoa</taxon>
        <taxon>Spiralia</taxon>
        <taxon>Lophotrochozoa</taxon>
        <taxon>Mollusca</taxon>
        <taxon>Bivalvia</taxon>
        <taxon>Autobranchia</taxon>
        <taxon>Heteroconchia</taxon>
        <taxon>Euheterodonta</taxon>
        <taxon>Imparidentia</taxon>
        <taxon>Neoheterodontei</taxon>
        <taxon>Myida</taxon>
        <taxon>Dreissenoidea</taxon>
        <taxon>Dreissenidae</taxon>
        <taxon>Dreissena</taxon>
    </lineage>
</organism>
<proteinExistence type="predicted"/>
<protein>
    <submittedName>
        <fullName evidence="1">Uncharacterized protein</fullName>
    </submittedName>
</protein>
<evidence type="ECO:0000313" key="2">
    <source>
        <dbReference type="Proteomes" id="UP000828390"/>
    </source>
</evidence>